<organism evidence="1 2">
    <name type="scientific">Nosema granulosis</name>
    <dbReference type="NCBI Taxonomy" id="83296"/>
    <lineage>
        <taxon>Eukaryota</taxon>
        <taxon>Fungi</taxon>
        <taxon>Fungi incertae sedis</taxon>
        <taxon>Microsporidia</taxon>
        <taxon>Nosematidae</taxon>
        <taxon>Nosema</taxon>
    </lineage>
</organism>
<protein>
    <submittedName>
        <fullName evidence="1">Uncharacterized protein</fullName>
    </submittedName>
</protein>
<sequence>MKKILIIACILTFLLIFILLFYVLKSEKYETITENNADEQVVDSNEKNTQDIDIEIENNENVVVTLKATLEPTKTSSINQFDEMYKKTCYDDTEYYNWEGDERIYNYLVCDETKCTELFLFKASKNTSRFQDYELARYQNAETCRICMSYFSDKYFYYYYKNDEGPFLNAATTIMQLTSGYSGRKDFETPMDLIERYPNRKILAGVDNNDQLLGQYFLSCIFHTFLRVKDYVVDRGIIIDEVLFYIRWEISKIYYYITDEETHKRTDLFFKYVFKEIELPNIKKDEKYENGKKFVLEDSNLAICNNISISIRDHINTIPKDLIVHIYDCMYFSCFIKFN</sequence>
<dbReference type="AlphaFoldDB" id="A0A9P6H0S6"/>
<accession>A0A9P6H0S6</accession>
<comment type="caution">
    <text evidence="1">The sequence shown here is derived from an EMBL/GenBank/DDBJ whole genome shotgun (WGS) entry which is preliminary data.</text>
</comment>
<reference evidence="1 2" key="1">
    <citation type="journal article" date="2020" name="Genome Biol. Evol.">
        <title>Comparative genomics of strictly vertically transmitted, feminizing microsporidia endosymbionts of amphipod crustaceans.</title>
        <authorList>
            <person name="Cormier A."/>
            <person name="Chebbi M.A."/>
            <person name="Giraud I."/>
            <person name="Wattier R."/>
            <person name="Teixeira M."/>
            <person name="Gilbert C."/>
            <person name="Rigaud T."/>
            <person name="Cordaux R."/>
        </authorList>
    </citation>
    <scope>NUCLEOTIDE SEQUENCE [LARGE SCALE GENOMIC DNA]</scope>
    <source>
        <strain evidence="1 2">Ou3-Ou53</strain>
    </source>
</reference>
<proteinExistence type="predicted"/>
<evidence type="ECO:0000313" key="2">
    <source>
        <dbReference type="Proteomes" id="UP000740883"/>
    </source>
</evidence>
<gene>
    <name evidence="1" type="ORF">NGRA_1665</name>
</gene>
<evidence type="ECO:0000313" key="1">
    <source>
        <dbReference type="EMBL" id="KAF9762920.1"/>
    </source>
</evidence>
<name>A0A9P6H0S6_9MICR</name>
<keyword evidence="2" id="KW-1185">Reference proteome</keyword>
<dbReference type="EMBL" id="SBJO01000120">
    <property type="protein sequence ID" value="KAF9762920.1"/>
    <property type="molecule type" value="Genomic_DNA"/>
</dbReference>
<dbReference type="Proteomes" id="UP000740883">
    <property type="component" value="Unassembled WGS sequence"/>
</dbReference>